<dbReference type="Pfam" id="PF00535">
    <property type="entry name" value="Glycos_transf_2"/>
    <property type="match status" value="1"/>
</dbReference>
<dbReference type="Gene3D" id="3.90.550.10">
    <property type="entry name" value="Spore Coat Polysaccharide Biosynthesis Protein SpsA, Chain A"/>
    <property type="match status" value="1"/>
</dbReference>
<name>A0A975EYJ1_9SPIR</name>
<feature type="domain" description="Glycosyltransferase 2-like" evidence="1">
    <location>
        <begin position="7"/>
        <end position="142"/>
    </location>
</feature>
<evidence type="ECO:0000313" key="3">
    <source>
        <dbReference type="Proteomes" id="UP000671995"/>
    </source>
</evidence>
<dbReference type="EMBL" id="CP054257">
    <property type="protein sequence ID" value="QTQ11300.1"/>
    <property type="molecule type" value="Genomic_DNA"/>
</dbReference>
<gene>
    <name evidence="2" type="ORF">HRI96_03270</name>
</gene>
<dbReference type="GO" id="GO:0016758">
    <property type="term" value="F:hexosyltransferase activity"/>
    <property type="evidence" value="ECO:0007669"/>
    <property type="project" value="UniProtKB-ARBA"/>
</dbReference>
<dbReference type="SUPFAM" id="SSF53448">
    <property type="entry name" value="Nucleotide-diphospho-sugar transferases"/>
    <property type="match status" value="1"/>
</dbReference>
<dbReference type="PANTHER" id="PTHR22916">
    <property type="entry name" value="GLYCOSYLTRANSFERASE"/>
    <property type="match status" value="1"/>
</dbReference>
<reference evidence="2" key="1">
    <citation type="submission" date="2020-05" db="EMBL/GenBank/DDBJ databases">
        <authorList>
            <person name="Zeng H."/>
            <person name="Chan Y.K."/>
            <person name="Watt R.M."/>
        </authorList>
    </citation>
    <scope>NUCLEOTIDE SEQUENCE</scope>
    <source>
        <strain evidence="2">ATCC 700773</strain>
    </source>
</reference>
<accession>A0A975EYJ1</accession>
<sequence length="324" mass="38413">MENSKISVIMSVYNGAEFLRETIESVLKQTYTNFEFIITDNASTDKTVSIIRSYNDNRIKLTVNEENKGYVANLNFMIKEAAGKYIIRQDADDIIRKSKFEKLFEYMETHPSVGACGYYVTVFGTYKGKIRQELSNKKIRAAMLFENQMDSLSIIRASLFKDYDLSFEESLIPAEDYKFWFEVMKHSKLANIPCFLLDYRIHGTNTSIEKKEQGDRNRLAVQLQIYEYLFNQKITEETKEILKLLYISNNCSEEVYKKIIAWLEQIACFAKTGKQIDEETFLYYMARRWFIFCIHNKKLYFFKPKFIKLAQLLRFIYDLLRKKI</sequence>
<evidence type="ECO:0000313" key="2">
    <source>
        <dbReference type="EMBL" id="QTQ11300.1"/>
    </source>
</evidence>
<protein>
    <submittedName>
        <fullName evidence="2">Glycosyltransferase family 2 protein</fullName>
    </submittedName>
</protein>
<dbReference type="RefSeq" id="WP_210118097.1">
    <property type="nucleotide sequence ID" value="NZ_CP054257.1"/>
</dbReference>
<dbReference type="PANTHER" id="PTHR22916:SF3">
    <property type="entry name" value="UDP-GLCNAC:BETAGAL BETA-1,3-N-ACETYLGLUCOSAMINYLTRANSFERASE-LIKE PROTEIN 1"/>
    <property type="match status" value="1"/>
</dbReference>
<reference evidence="2" key="2">
    <citation type="journal article" date="2021" name="Microbiol. Resour. Announc.">
        <title>Complete Genome Sequences of Three Human Oral Treponema parvum Isolates.</title>
        <authorList>
            <person name="Zeng H."/>
            <person name="Watt R.M."/>
        </authorList>
    </citation>
    <scope>NUCLEOTIDE SEQUENCE</scope>
    <source>
        <strain evidence="2">ATCC 700773</strain>
    </source>
</reference>
<proteinExistence type="predicted"/>
<dbReference type="InterPro" id="IPR001173">
    <property type="entry name" value="Glyco_trans_2-like"/>
</dbReference>
<evidence type="ECO:0000259" key="1">
    <source>
        <dbReference type="Pfam" id="PF00535"/>
    </source>
</evidence>
<dbReference type="InterPro" id="IPR029044">
    <property type="entry name" value="Nucleotide-diphossugar_trans"/>
</dbReference>
<dbReference type="AlphaFoldDB" id="A0A975EYJ1"/>
<organism evidence="2 3">
    <name type="scientific">Treponema parvum</name>
    <dbReference type="NCBI Taxonomy" id="138851"/>
    <lineage>
        <taxon>Bacteria</taxon>
        <taxon>Pseudomonadati</taxon>
        <taxon>Spirochaetota</taxon>
        <taxon>Spirochaetia</taxon>
        <taxon>Spirochaetales</taxon>
        <taxon>Treponemataceae</taxon>
        <taxon>Treponema</taxon>
    </lineage>
</organism>
<dbReference type="Proteomes" id="UP000671995">
    <property type="component" value="Chromosome"/>
</dbReference>